<evidence type="ECO:0008006" key="7">
    <source>
        <dbReference type="Google" id="ProtNLM"/>
    </source>
</evidence>
<feature type="domain" description="Transposase Helix-turn-helix" evidence="4">
    <location>
        <begin position="2"/>
        <end position="40"/>
    </location>
</feature>
<dbReference type="Proteomes" id="UP000410492">
    <property type="component" value="Unassembled WGS sequence"/>
</dbReference>
<dbReference type="GO" id="GO:0046872">
    <property type="term" value="F:metal ion binding"/>
    <property type="evidence" value="ECO:0007669"/>
    <property type="project" value="UniProtKB-KW"/>
</dbReference>
<keyword evidence="6" id="KW-1185">Reference proteome</keyword>
<dbReference type="AlphaFoldDB" id="A0A653DS02"/>
<evidence type="ECO:0000313" key="6">
    <source>
        <dbReference type="Proteomes" id="UP000410492"/>
    </source>
</evidence>
<evidence type="ECO:0000256" key="2">
    <source>
        <dbReference type="ARBA" id="ARBA00022723"/>
    </source>
</evidence>
<comment type="cofactor">
    <cofactor evidence="1">
        <name>a divalent metal cation</name>
        <dbReference type="ChEBI" id="CHEBI:60240"/>
    </cofactor>
</comment>
<sequence length="142" mass="16409">MIKLRLDLHFKALAYSFNISPTTASTYFTNMVDIMYQRFSSLITWPNAAVSRKNIPFCFKETFHDKTTVILDSFEIFIERPASFVTPTAMLVQYYKHHHTVKFLIGITPQGSVSYISKAWGGRTSDKWLSWVIFLAKSNQVI</sequence>
<proteinExistence type="predicted"/>
<dbReference type="OrthoDB" id="8195867at2759"/>
<protein>
    <recommendedName>
        <fullName evidence="7">DDE Tnp4 domain-containing protein</fullName>
    </recommendedName>
</protein>
<evidence type="ECO:0000259" key="4">
    <source>
        <dbReference type="Pfam" id="PF13613"/>
    </source>
</evidence>
<gene>
    <name evidence="5" type="ORF">CALMAC_LOCUS19813</name>
</gene>
<reference evidence="5 6" key="1">
    <citation type="submission" date="2019-01" db="EMBL/GenBank/DDBJ databases">
        <authorList>
            <person name="Sayadi A."/>
        </authorList>
    </citation>
    <scope>NUCLEOTIDE SEQUENCE [LARGE SCALE GENOMIC DNA]</scope>
</reference>
<evidence type="ECO:0000256" key="1">
    <source>
        <dbReference type="ARBA" id="ARBA00001968"/>
    </source>
</evidence>
<keyword evidence="2" id="KW-0479">Metal-binding</keyword>
<dbReference type="EMBL" id="CAACVG010014158">
    <property type="protein sequence ID" value="VEN62797.1"/>
    <property type="molecule type" value="Genomic_DNA"/>
</dbReference>
<feature type="domain" description="DDE Tnp4" evidence="3">
    <location>
        <begin position="71"/>
        <end position="127"/>
    </location>
</feature>
<evidence type="ECO:0000259" key="3">
    <source>
        <dbReference type="Pfam" id="PF13359"/>
    </source>
</evidence>
<evidence type="ECO:0000313" key="5">
    <source>
        <dbReference type="EMBL" id="VEN62797.1"/>
    </source>
</evidence>
<dbReference type="Pfam" id="PF13613">
    <property type="entry name" value="HTH_Tnp_4"/>
    <property type="match status" value="1"/>
</dbReference>
<name>A0A653DS02_CALMS</name>
<dbReference type="InterPro" id="IPR027806">
    <property type="entry name" value="HARBI1_dom"/>
</dbReference>
<accession>A0A653DS02</accession>
<organism evidence="5 6">
    <name type="scientific">Callosobruchus maculatus</name>
    <name type="common">Southern cowpea weevil</name>
    <name type="synonym">Pulse bruchid</name>
    <dbReference type="NCBI Taxonomy" id="64391"/>
    <lineage>
        <taxon>Eukaryota</taxon>
        <taxon>Metazoa</taxon>
        <taxon>Ecdysozoa</taxon>
        <taxon>Arthropoda</taxon>
        <taxon>Hexapoda</taxon>
        <taxon>Insecta</taxon>
        <taxon>Pterygota</taxon>
        <taxon>Neoptera</taxon>
        <taxon>Endopterygota</taxon>
        <taxon>Coleoptera</taxon>
        <taxon>Polyphaga</taxon>
        <taxon>Cucujiformia</taxon>
        <taxon>Chrysomeloidea</taxon>
        <taxon>Chrysomelidae</taxon>
        <taxon>Bruchinae</taxon>
        <taxon>Bruchini</taxon>
        <taxon>Callosobruchus</taxon>
    </lineage>
</organism>
<dbReference type="PANTHER" id="PTHR23080">
    <property type="entry name" value="THAP DOMAIN PROTEIN"/>
    <property type="match status" value="1"/>
</dbReference>
<dbReference type="Pfam" id="PF13359">
    <property type="entry name" value="DDE_Tnp_4"/>
    <property type="match status" value="1"/>
</dbReference>
<dbReference type="InterPro" id="IPR027805">
    <property type="entry name" value="Transposase_HTH_dom"/>
</dbReference>